<dbReference type="GO" id="GO:0003677">
    <property type="term" value="F:DNA binding"/>
    <property type="evidence" value="ECO:0007669"/>
    <property type="project" value="UniProtKB-KW"/>
</dbReference>
<dbReference type="PANTHER" id="PTHR31719:SF157">
    <property type="entry name" value="NAC TRANSCRIPTION FACTOR-LIKE PROTEIN"/>
    <property type="match status" value="1"/>
</dbReference>
<evidence type="ECO:0000256" key="5">
    <source>
        <dbReference type="SAM" id="MobiDB-lite"/>
    </source>
</evidence>
<dbReference type="PANTHER" id="PTHR31719">
    <property type="entry name" value="NAC TRANSCRIPTION FACTOR 56"/>
    <property type="match status" value="1"/>
</dbReference>
<dbReference type="PROSITE" id="PS51005">
    <property type="entry name" value="NAC"/>
    <property type="match status" value="1"/>
</dbReference>
<dbReference type="GeneID" id="115738158"/>
<evidence type="ECO:0000256" key="2">
    <source>
        <dbReference type="ARBA" id="ARBA00023125"/>
    </source>
</evidence>
<reference evidence="8" key="1">
    <citation type="submission" date="2025-08" db="UniProtKB">
        <authorList>
            <consortium name="RefSeq"/>
        </authorList>
    </citation>
    <scope>IDENTIFICATION</scope>
    <source>
        <tissue evidence="8">Leaf</tissue>
    </source>
</reference>
<evidence type="ECO:0000259" key="6">
    <source>
        <dbReference type="PROSITE" id="PS51005"/>
    </source>
</evidence>
<keyword evidence="2" id="KW-0238">DNA-binding</keyword>
<dbReference type="KEGG" id="rarg:115738158"/>
<dbReference type="AlphaFoldDB" id="A0A8B8NXS5"/>
<dbReference type="InterPro" id="IPR003441">
    <property type="entry name" value="NAC-dom"/>
</dbReference>
<proteinExistence type="predicted"/>
<sequence length="340" mass="38089">MDPRLDTALARSFPIGFPPGFRFHPTDEELVIYYLENKAASRPLPASVITEIDLYKYSPWELPKKALFGEGEWYFFSPRSRKYPNGRRPNRSAGSGYWKATGIDKPILTSGGTKSIGVKKVLVFYTGRPPKGMKTEWSMDEYRLIDATVRPPISKGSMRLDDWVLCRVRRKEKIPRNTSGHQGNFSSSTKPPSYPQKNDEALPMHTVLCKDVAMENPFQDCPMMASLLSGQVLCPINSVSSISSPAPDNSNALKPVYEASPDKLNSYSTGSSMDNNVNRFTTELVEEQGFEDQQERMLGVDGRGVHDYTQSQCSENVFNFAGCDSVLNFQELNDLAVALR</sequence>
<evidence type="ECO:0000256" key="3">
    <source>
        <dbReference type="ARBA" id="ARBA00023163"/>
    </source>
</evidence>
<gene>
    <name evidence="8" type="primary">LOC115738158</name>
</gene>
<dbReference type="Pfam" id="PF02365">
    <property type="entry name" value="NAM"/>
    <property type="match status" value="1"/>
</dbReference>
<protein>
    <submittedName>
        <fullName evidence="8">Protein ATAF2-like isoform X1</fullName>
    </submittedName>
</protein>
<dbReference type="SUPFAM" id="SSF101941">
    <property type="entry name" value="NAC domain"/>
    <property type="match status" value="1"/>
</dbReference>
<keyword evidence="4" id="KW-0539">Nucleus</keyword>
<feature type="compositionally biased region" description="Polar residues" evidence="5">
    <location>
        <begin position="176"/>
        <end position="191"/>
    </location>
</feature>
<dbReference type="InterPro" id="IPR036093">
    <property type="entry name" value="NAC_dom_sf"/>
</dbReference>
<keyword evidence="3" id="KW-0804">Transcription</keyword>
<evidence type="ECO:0000313" key="8">
    <source>
        <dbReference type="RefSeq" id="XP_030526548.1"/>
    </source>
</evidence>
<dbReference type="OrthoDB" id="1921961at2759"/>
<evidence type="ECO:0000256" key="1">
    <source>
        <dbReference type="ARBA" id="ARBA00023015"/>
    </source>
</evidence>
<accession>A0A8B8NXS5</accession>
<dbReference type="Proteomes" id="UP000827889">
    <property type="component" value="Chromosome 8"/>
</dbReference>
<feature type="region of interest" description="Disordered" evidence="5">
    <location>
        <begin position="175"/>
        <end position="199"/>
    </location>
</feature>
<keyword evidence="1" id="KW-0805">Transcription regulation</keyword>
<dbReference type="GO" id="GO:0006355">
    <property type="term" value="P:regulation of DNA-templated transcription"/>
    <property type="evidence" value="ECO:0007669"/>
    <property type="project" value="InterPro"/>
</dbReference>
<dbReference type="RefSeq" id="XP_030526548.1">
    <property type="nucleotide sequence ID" value="XM_030670688.2"/>
</dbReference>
<organism evidence="7 8">
    <name type="scientific">Rhodamnia argentea</name>
    <dbReference type="NCBI Taxonomy" id="178133"/>
    <lineage>
        <taxon>Eukaryota</taxon>
        <taxon>Viridiplantae</taxon>
        <taxon>Streptophyta</taxon>
        <taxon>Embryophyta</taxon>
        <taxon>Tracheophyta</taxon>
        <taxon>Spermatophyta</taxon>
        <taxon>Magnoliopsida</taxon>
        <taxon>eudicotyledons</taxon>
        <taxon>Gunneridae</taxon>
        <taxon>Pentapetalae</taxon>
        <taxon>rosids</taxon>
        <taxon>malvids</taxon>
        <taxon>Myrtales</taxon>
        <taxon>Myrtaceae</taxon>
        <taxon>Myrtoideae</taxon>
        <taxon>Myrteae</taxon>
        <taxon>Australasian group</taxon>
        <taxon>Rhodamnia</taxon>
    </lineage>
</organism>
<evidence type="ECO:0000256" key="4">
    <source>
        <dbReference type="ARBA" id="ARBA00023242"/>
    </source>
</evidence>
<feature type="domain" description="NAC" evidence="6">
    <location>
        <begin position="17"/>
        <end position="171"/>
    </location>
</feature>
<keyword evidence="7" id="KW-1185">Reference proteome</keyword>
<dbReference type="Gene3D" id="2.170.150.80">
    <property type="entry name" value="NAC domain"/>
    <property type="match status" value="1"/>
</dbReference>
<name>A0A8B8NXS5_9MYRT</name>
<evidence type="ECO:0000313" key="7">
    <source>
        <dbReference type="Proteomes" id="UP000827889"/>
    </source>
</evidence>